<dbReference type="PANTHER" id="PTHR43667:SF2">
    <property type="entry name" value="FATTY ACID C-METHYL TRANSFERASE"/>
    <property type="match status" value="1"/>
</dbReference>
<dbReference type="InterPro" id="IPR029063">
    <property type="entry name" value="SAM-dependent_MTases_sf"/>
</dbReference>
<name>X1RY14_9ZZZZ</name>
<protein>
    <recommendedName>
        <fullName evidence="1">Methyltransferase domain-containing protein</fullName>
    </recommendedName>
</protein>
<dbReference type="SUPFAM" id="SSF53335">
    <property type="entry name" value="S-adenosyl-L-methionine-dependent methyltransferases"/>
    <property type="match status" value="1"/>
</dbReference>
<evidence type="ECO:0000259" key="1">
    <source>
        <dbReference type="Pfam" id="PF13847"/>
    </source>
</evidence>
<gene>
    <name evidence="2" type="ORF">S12H4_07585</name>
</gene>
<evidence type="ECO:0000313" key="2">
    <source>
        <dbReference type="EMBL" id="GAI60414.1"/>
    </source>
</evidence>
<reference evidence="2" key="1">
    <citation type="journal article" date="2014" name="Front. Microbiol.">
        <title>High frequency of phylogenetically diverse reductive dehalogenase-homologous genes in deep subseafloor sedimentary metagenomes.</title>
        <authorList>
            <person name="Kawai M."/>
            <person name="Futagami T."/>
            <person name="Toyoda A."/>
            <person name="Takaki Y."/>
            <person name="Nishi S."/>
            <person name="Hori S."/>
            <person name="Arai W."/>
            <person name="Tsubouchi T."/>
            <person name="Morono Y."/>
            <person name="Uchiyama I."/>
            <person name="Ito T."/>
            <person name="Fujiyama A."/>
            <person name="Inagaki F."/>
            <person name="Takami H."/>
        </authorList>
    </citation>
    <scope>NUCLEOTIDE SEQUENCE</scope>
    <source>
        <strain evidence="2">Expedition CK06-06</strain>
    </source>
</reference>
<comment type="caution">
    <text evidence="2">The sequence shown here is derived from an EMBL/GenBank/DDBJ whole genome shotgun (WGS) entry which is preliminary data.</text>
</comment>
<dbReference type="PANTHER" id="PTHR43667">
    <property type="entry name" value="CYCLOPROPANE-FATTY-ACYL-PHOSPHOLIPID SYNTHASE"/>
    <property type="match status" value="1"/>
</dbReference>
<dbReference type="InterPro" id="IPR050723">
    <property type="entry name" value="CFA/CMAS"/>
</dbReference>
<dbReference type="Pfam" id="PF13847">
    <property type="entry name" value="Methyltransf_31"/>
    <property type="match status" value="1"/>
</dbReference>
<sequence length="93" mass="10096">MNDNTNCNDNRCSISKCDIFDFMAKYVGLTVIHPGGLKVTKQLADSLQINPKTKVIDIACGKGSTALYLAEKYGCEVVGIDISEELIQVARAL</sequence>
<dbReference type="Gene3D" id="3.40.50.150">
    <property type="entry name" value="Vaccinia Virus protein VP39"/>
    <property type="match status" value="1"/>
</dbReference>
<organism evidence="2">
    <name type="scientific">marine sediment metagenome</name>
    <dbReference type="NCBI Taxonomy" id="412755"/>
    <lineage>
        <taxon>unclassified sequences</taxon>
        <taxon>metagenomes</taxon>
        <taxon>ecological metagenomes</taxon>
    </lineage>
</organism>
<feature type="non-terminal residue" evidence="2">
    <location>
        <position position="93"/>
    </location>
</feature>
<dbReference type="AlphaFoldDB" id="X1RY14"/>
<accession>X1RY14</accession>
<dbReference type="CDD" id="cd02440">
    <property type="entry name" value="AdoMet_MTases"/>
    <property type="match status" value="1"/>
</dbReference>
<dbReference type="InterPro" id="IPR025714">
    <property type="entry name" value="Methyltranfer_dom"/>
</dbReference>
<proteinExistence type="predicted"/>
<feature type="domain" description="Methyltransferase" evidence="1">
    <location>
        <begin position="50"/>
        <end position="91"/>
    </location>
</feature>
<dbReference type="EMBL" id="BARW01002815">
    <property type="protein sequence ID" value="GAI60414.1"/>
    <property type="molecule type" value="Genomic_DNA"/>
</dbReference>